<dbReference type="PANTHER" id="PTHR30290:SF10">
    <property type="entry name" value="PERIPLASMIC OLIGOPEPTIDE-BINDING PROTEIN-RELATED"/>
    <property type="match status" value="1"/>
</dbReference>
<dbReference type="SUPFAM" id="SSF53850">
    <property type="entry name" value="Periplasmic binding protein-like II"/>
    <property type="match status" value="1"/>
</dbReference>
<dbReference type="Gene3D" id="3.10.105.10">
    <property type="entry name" value="Dipeptide-binding Protein, Domain 3"/>
    <property type="match status" value="1"/>
</dbReference>
<dbReference type="AlphaFoldDB" id="A0A9D2M098"/>
<comment type="caution">
    <text evidence="7">The sequence shown here is derived from an EMBL/GenBank/DDBJ whole genome shotgun (WGS) entry which is preliminary data.</text>
</comment>
<dbReference type="GO" id="GO:0015833">
    <property type="term" value="P:peptide transport"/>
    <property type="evidence" value="ECO:0007669"/>
    <property type="project" value="TreeGrafter"/>
</dbReference>
<evidence type="ECO:0000256" key="1">
    <source>
        <dbReference type="ARBA" id="ARBA00004196"/>
    </source>
</evidence>
<keyword evidence="4 5" id="KW-0732">Signal</keyword>
<evidence type="ECO:0000313" key="7">
    <source>
        <dbReference type="EMBL" id="HJB38219.1"/>
    </source>
</evidence>
<dbReference type="GO" id="GO:0030313">
    <property type="term" value="C:cell envelope"/>
    <property type="evidence" value="ECO:0007669"/>
    <property type="project" value="UniProtKB-SubCell"/>
</dbReference>
<dbReference type="EMBL" id="DWXZ01000198">
    <property type="protein sequence ID" value="HJB38219.1"/>
    <property type="molecule type" value="Genomic_DNA"/>
</dbReference>
<dbReference type="InterPro" id="IPR030678">
    <property type="entry name" value="Peptide/Ni-bd"/>
</dbReference>
<evidence type="ECO:0000256" key="5">
    <source>
        <dbReference type="SAM" id="SignalP"/>
    </source>
</evidence>
<sequence>MGKRIVSVLLCALLLCLCAGCGSYKANASFTYLLEQNVTSLDPQTASNSAAELVISSLFEGLCRIDEDGEAIPGVARSWEANSDSTEFTFHLRRNAQWSDGTPLTAQDFVYGITRALSPATGSTPGDLLLIRGAKSFAAGEGDASTLGVVAEDEHTLIIRLEKSNPDFPALTAGAHYMPCSQAYFESCQGHYGLSSQYLLTNGPFTFGSAYAWQTDSGKRSITVSRSDTYRGERRVQAASVTFLIDYDEAYETDPVTALTSGEVDILTLTETLAQQAQEAGCGVIALDDAVTGLLLNPASDKLADATLRSLFFKTLNRQDLLAQRGDAVEAQGIMPACVLWDGEPYYAPGTQAYTLQDTEAAQGIPSLLRQLDLEEMPSITVLCADDPESVAVVNTFLAAWNSALGNAFNLERVSPSTFQSRIASGNYEAALFTLRAGGTSPYDVLKSFESTAVPTLLESPEYDQALESLTFDLASYQTAEQLLQEQYVFYPIFQDKTYYATSPDTRGITVAPDQSVSFIGAKKR</sequence>
<dbReference type="Gene3D" id="3.90.76.10">
    <property type="entry name" value="Dipeptide-binding Protein, Domain 1"/>
    <property type="match status" value="1"/>
</dbReference>
<dbReference type="PANTHER" id="PTHR30290">
    <property type="entry name" value="PERIPLASMIC BINDING COMPONENT OF ABC TRANSPORTER"/>
    <property type="match status" value="1"/>
</dbReference>
<evidence type="ECO:0000256" key="3">
    <source>
        <dbReference type="ARBA" id="ARBA00022448"/>
    </source>
</evidence>
<comment type="similarity">
    <text evidence="2">Belongs to the bacterial solute-binding protein 5 family.</text>
</comment>
<name>A0A9D2M098_9FIRM</name>
<evidence type="ECO:0000256" key="2">
    <source>
        <dbReference type="ARBA" id="ARBA00005695"/>
    </source>
</evidence>
<gene>
    <name evidence="7" type="ORF">H9942_09170</name>
</gene>
<feature type="signal peptide" evidence="5">
    <location>
        <begin position="1"/>
        <end position="28"/>
    </location>
</feature>
<evidence type="ECO:0000256" key="4">
    <source>
        <dbReference type="ARBA" id="ARBA00022729"/>
    </source>
</evidence>
<reference evidence="7" key="2">
    <citation type="submission" date="2021-04" db="EMBL/GenBank/DDBJ databases">
        <authorList>
            <person name="Gilroy R."/>
        </authorList>
    </citation>
    <scope>NUCLEOTIDE SEQUENCE</scope>
    <source>
        <strain evidence="7">ChiBcolR8-3208</strain>
    </source>
</reference>
<dbReference type="InterPro" id="IPR039424">
    <property type="entry name" value="SBP_5"/>
</dbReference>
<dbReference type="Gene3D" id="3.40.190.10">
    <property type="entry name" value="Periplasmic binding protein-like II"/>
    <property type="match status" value="1"/>
</dbReference>
<dbReference type="Pfam" id="PF00496">
    <property type="entry name" value="SBP_bac_5"/>
    <property type="match status" value="1"/>
</dbReference>
<evidence type="ECO:0000259" key="6">
    <source>
        <dbReference type="Pfam" id="PF00496"/>
    </source>
</evidence>
<accession>A0A9D2M098</accession>
<dbReference type="InterPro" id="IPR000914">
    <property type="entry name" value="SBP_5_dom"/>
</dbReference>
<feature type="chain" id="PRO_5038636876" evidence="5">
    <location>
        <begin position="29"/>
        <end position="525"/>
    </location>
</feature>
<dbReference type="GO" id="GO:1904680">
    <property type="term" value="F:peptide transmembrane transporter activity"/>
    <property type="evidence" value="ECO:0007669"/>
    <property type="project" value="TreeGrafter"/>
</dbReference>
<dbReference type="GO" id="GO:0042597">
    <property type="term" value="C:periplasmic space"/>
    <property type="evidence" value="ECO:0007669"/>
    <property type="project" value="UniProtKB-ARBA"/>
</dbReference>
<dbReference type="FunFam" id="3.90.76.10:FF:000001">
    <property type="entry name" value="Oligopeptide ABC transporter substrate-binding protein"/>
    <property type="match status" value="1"/>
</dbReference>
<protein>
    <submittedName>
        <fullName evidence="7">Peptide ABC transporter substrate-binding protein</fullName>
    </submittedName>
</protein>
<reference evidence="7" key="1">
    <citation type="journal article" date="2021" name="PeerJ">
        <title>Extensive microbial diversity within the chicken gut microbiome revealed by metagenomics and culture.</title>
        <authorList>
            <person name="Gilroy R."/>
            <person name="Ravi A."/>
            <person name="Getino M."/>
            <person name="Pursley I."/>
            <person name="Horton D.L."/>
            <person name="Alikhan N.F."/>
            <person name="Baker D."/>
            <person name="Gharbi K."/>
            <person name="Hall N."/>
            <person name="Watson M."/>
            <person name="Adriaenssens E.M."/>
            <person name="Foster-Nyarko E."/>
            <person name="Jarju S."/>
            <person name="Secka A."/>
            <person name="Antonio M."/>
            <person name="Oren A."/>
            <person name="Chaudhuri R.R."/>
            <person name="La Ragione R."/>
            <person name="Hildebrand F."/>
            <person name="Pallen M.J."/>
        </authorList>
    </citation>
    <scope>NUCLEOTIDE SEQUENCE</scope>
    <source>
        <strain evidence="7">ChiBcolR8-3208</strain>
    </source>
</reference>
<dbReference type="GO" id="GO:0043190">
    <property type="term" value="C:ATP-binding cassette (ABC) transporter complex"/>
    <property type="evidence" value="ECO:0007669"/>
    <property type="project" value="InterPro"/>
</dbReference>
<proteinExistence type="inferred from homology"/>
<comment type="subcellular location">
    <subcellularLocation>
        <location evidence="1">Cell envelope</location>
    </subcellularLocation>
</comment>
<organism evidence="7 8">
    <name type="scientific">Candidatus Acutalibacter ornithocaccae</name>
    <dbReference type="NCBI Taxonomy" id="2838416"/>
    <lineage>
        <taxon>Bacteria</taxon>
        <taxon>Bacillati</taxon>
        <taxon>Bacillota</taxon>
        <taxon>Clostridia</taxon>
        <taxon>Eubacteriales</taxon>
        <taxon>Acutalibacteraceae</taxon>
        <taxon>Acutalibacter</taxon>
    </lineage>
</organism>
<feature type="domain" description="Solute-binding protein family 5" evidence="6">
    <location>
        <begin position="71"/>
        <end position="452"/>
    </location>
</feature>
<dbReference type="CDD" id="cd08504">
    <property type="entry name" value="PBP2_OppA"/>
    <property type="match status" value="1"/>
</dbReference>
<dbReference type="Proteomes" id="UP000824214">
    <property type="component" value="Unassembled WGS sequence"/>
</dbReference>
<keyword evidence="3" id="KW-0813">Transport</keyword>
<evidence type="ECO:0000313" key="8">
    <source>
        <dbReference type="Proteomes" id="UP000824214"/>
    </source>
</evidence>
<dbReference type="PIRSF" id="PIRSF002741">
    <property type="entry name" value="MppA"/>
    <property type="match status" value="1"/>
</dbReference>